<sequence length="153" mass="16451">MLVIGGRCHAEKEWKKRDLFTKLWVVEGDDVVIGFPFEYDNFGLGCANFSSNKECLFTEVKGEVIGRMGCDVCWDEDAVIAGGIGGTTVVGFDKAASLICVISHFEVGYSGEACERPLLQRSLTLLAVREGDSGGGVSSRQGDGIRVGEAYDS</sequence>
<dbReference type="EMBL" id="BQNB010012386">
    <property type="protein sequence ID" value="GJT02945.1"/>
    <property type="molecule type" value="Genomic_DNA"/>
</dbReference>
<organism evidence="2 3">
    <name type="scientific">Tanacetum coccineum</name>
    <dbReference type="NCBI Taxonomy" id="301880"/>
    <lineage>
        <taxon>Eukaryota</taxon>
        <taxon>Viridiplantae</taxon>
        <taxon>Streptophyta</taxon>
        <taxon>Embryophyta</taxon>
        <taxon>Tracheophyta</taxon>
        <taxon>Spermatophyta</taxon>
        <taxon>Magnoliopsida</taxon>
        <taxon>eudicotyledons</taxon>
        <taxon>Gunneridae</taxon>
        <taxon>Pentapetalae</taxon>
        <taxon>asterids</taxon>
        <taxon>campanulids</taxon>
        <taxon>Asterales</taxon>
        <taxon>Asteraceae</taxon>
        <taxon>Asteroideae</taxon>
        <taxon>Anthemideae</taxon>
        <taxon>Anthemidinae</taxon>
        <taxon>Tanacetum</taxon>
    </lineage>
</organism>
<reference evidence="2" key="2">
    <citation type="submission" date="2022-01" db="EMBL/GenBank/DDBJ databases">
        <authorList>
            <person name="Yamashiro T."/>
            <person name="Shiraishi A."/>
            <person name="Satake H."/>
            <person name="Nakayama K."/>
        </authorList>
    </citation>
    <scope>NUCLEOTIDE SEQUENCE</scope>
</reference>
<comment type="caution">
    <text evidence="2">The sequence shown here is derived from an EMBL/GenBank/DDBJ whole genome shotgun (WGS) entry which is preliminary data.</text>
</comment>
<dbReference type="Proteomes" id="UP001151760">
    <property type="component" value="Unassembled WGS sequence"/>
</dbReference>
<name>A0ABQ5AJT9_9ASTR</name>
<keyword evidence="3" id="KW-1185">Reference proteome</keyword>
<protein>
    <submittedName>
        <fullName evidence="2">Uncharacterized protein</fullName>
    </submittedName>
</protein>
<evidence type="ECO:0000313" key="3">
    <source>
        <dbReference type="Proteomes" id="UP001151760"/>
    </source>
</evidence>
<proteinExistence type="predicted"/>
<evidence type="ECO:0000313" key="2">
    <source>
        <dbReference type="EMBL" id="GJT02945.1"/>
    </source>
</evidence>
<feature type="region of interest" description="Disordered" evidence="1">
    <location>
        <begin position="131"/>
        <end position="153"/>
    </location>
</feature>
<evidence type="ECO:0000256" key="1">
    <source>
        <dbReference type="SAM" id="MobiDB-lite"/>
    </source>
</evidence>
<reference evidence="2" key="1">
    <citation type="journal article" date="2022" name="Int. J. Mol. Sci.">
        <title>Draft Genome of Tanacetum Coccineum: Genomic Comparison of Closely Related Tanacetum-Family Plants.</title>
        <authorList>
            <person name="Yamashiro T."/>
            <person name="Shiraishi A."/>
            <person name="Nakayama K."/>
            <person name="Satake H."/>
        </authorList>
    </citation>
    <scope>NUCLEOTIDE SEQUENCE</scope>
</reference>
<accession>A0ABQ5AJT9</accession>
<gene>
    <name evidence="2" type="ORF">Tco_0824114</name>
</gene>